<gene>
    <name evidence="2" type="ORF">BO88DRAFT_402533</name>
</gene>
<protein>
    <submittedName>
        <fullName evidence="2">Uncharacterized protein</fullName>
    </submittedName>
</protein>
<keyword evidence="3" id="KW-1185">Reference proteome</keyword>
<organism evidence="2 3">
    <name type="scientific">Aspergillus vadensis (strain CBS 113365 / IMI 142717 / IBT 24658)</name>
    <dbReference type="NCBI Taxonomy" id="1448311"/>
    <lineage>
        <taxon>Eukaryota</taxon>
        <taxon>Fungi</taxon>
        <taxon>Dikarya</taxon>
        <taxon>Ascomycota</taxon>
        <taxon>Pezizomycotina</taxon>
        <taxon>Eurotiomycetes</taxon>
        <taxon>Eurotiomycetidae</taxon>
        <taxon>Eurotiales</taxon>
        <taxon>Aspergillaceae</taxon>
        <taxon>Aspergillus</taxon>
        <taxon>Aspergillus subgen. Circumdati</taxon>
    </lineage>
</organism>
<dbReference type="Proteomes" id="UP000248405">
    <property type="component" value="Unassembled WGS sequence"/>
</dbReference>
<reference evidence="2" key="1">
    <citation type="submission" date="2016-12" db="EMBL/GenBank/DDBJ databases">
        <title>The genomes of Aspergillus section Nigri reveals drivers in fungal speciation.</title>
        <authorList>
            <consortium name="DOE Joint Genome Institute"/>
            <person name="Vesth T.C."/>
            <person name="Nybo J."/>
            <person name="Theobald S."/>
            <person name="Brandl J."/>
            <person name="Frisvad J.C."/>
            <person name="Nielsen K.F."/>
            <person name="Lyhne E.K."/>
            <person name="Kogle M.E."/>
            <person name="Kuo A."/>
            <person name="Riley R."/>
            <person name="Clum A."/>
            <person name="Nolan M."/>
            <person name="Lipzen A."/>
            <person name="Salamov A."/>
            <person name="Henrissat B."/>
            <person name="Wiebenga A."/>
            <person name="De Vries R.P."/>
            <person name="Grigoriev I.V."/>
            <person name="Mortensen U.H."/>
            <person name="Andersen M.R."/>
            <person name="Baker S.E."/>
        </authorList>
    </citation>
    <scope>NUCLEOTIDE SEQUENCE [LARGE SCALE GENOMIC DNA]</scope>
    <source>
        <strain evidence="2">CBS 113365</strain>
    </source>
</reference>
<evidence type="ECO:0000256" key="1">
    <source>
        <dbReference type="SAM" id="Phobius"/>
    </source>
</evidence>
<evidence type="ECO:0000313" key="2">
    <source>
        <dbReference type="EMBL" id="PYH72299.1"/>
    </source>
</evidence>
<accession>A0A319BK62</accession>
<proteinExistence type="predicted"/>
<keyword evidence="1" id="KW-0812">Transmembrane</keyword>
<sequence length="54" mass="5894">MYSDEDGAASKESEVAYNARIRLLVSMTEFLSWLGLAAAVTDVANYRVYSSSPS</sequence>
<keyword evidence="1" id="KW-1133">Transmembrane helix</keyword>
<feature type="transmembrane region" description="Helical" evidence="1">
    <location>
        <begin position="30"/>
        <end position="49"/>
    </location>
</feature>
<evidence type="ECO:0000313" key="3">
    <source>
        <dbReference type="Proteomes" id="UP000248405"/>
    </source>
</evidence>
<dbReference type="EMBL" id="KZ821617">
    <property type="protein sequence ID" value="PYH72299.1"/>
    <property type="molecule type" value="Genomic_DNA"/>
</dbReference>
<dbReference type="AlphaFoldDB" id="A0A319BK62"/>
<keyword evidence="1" id="KW-0472">Membrane</keyword>
<dbReference type="GeneID" id="37210715"/>
<name>A0A319BK62_ASPVC</name>
<dbReference type="RefSeq" id="XP_025566093.1">
    <property type="nucleotide sequence ID" value="XM_025706123.1"/>
</dbReference>